<organism evidence="2 3">
    <name type="scientific">Gomphillus americanus</name>
    <dbReference type="NCBI Taxonomy" id="1940652"/>
    <lineage>
        <taxon>Eukaryota</taxon>
        <taxon>Fungi</taxon>
        <taxon>Dikarya</taxon>
        <taxon>Ascomycota</taxon>
        <taxon>Pezizomycotina</taxon>
        <taxon>Lecanoromycetes</taxon>
        <taxon>OSLEUM clade</taxon>
        <taxon>Ostropomycetidae</taxon>
        <taxon>Ostropales</taxon>
        <taxon>Graphidaceae</taxon>
        <taxon>Gomphilloideae</taxon>
        <taxon>Gomphillus</taxon>
    </lineage>
</organism>
<feature type="compositionally biased region" description="Basic and acidic residues" evidence="1">
    <location>
        <begin position="168"/>
        <end position="181"/>
    </location>
</feature>
<feature type="compositionally biased region" description="Low complexity" evidence="1">
    <location>
        <begin position="29"/>
        <end position="40"/>
    </location>
</feature>
<dbReference type="InterPro" id="IPR024368">
    <property type="entry name" value="Ecl1/2/3"/>
</dbReference>
<keyword evidence="3" id="KW-1185">Reference proteome</keyword>
<sequence length="375" mass="39719">MPSNFTNASSHRRTLSSKSLGANTSKAVLSSRPPSHPRLSALGKKRNTAIELSGERSAAIVAQEVVDSDDMTFLQYCPICDKQILVPNSQVLYCSESCRRKDSLSTTPPPQLNLAFRLSNTSTSPTSPSSSSMAFEGNRSGKSPPESPTCIQPSMASASLPAIISKPPELHGFKPDLDPTEWKPSSMGTRIKNNPVSAFSTLLSMPDLVPEGSLDTNEGGDSETTGPIKKETTRPDLPRRESAAFGYLAQFHRSANSFLSLVSKRPGSKSQSSTSSVSVPGAIAGASDLETPEMSLDRSSGYSSAASSGISIAIRRSDDHSANDLTEGDGIGNGNTLLDEGLAFGKKSLSTVQTADIEGNTDRSSQQGKQPKRKH</sequence>
<feature type="region of interest" description="Disordered" evidence="1">
    <location>
        <begin position="352"/>
        <end position="375"/>
    </location>
</feature>
<evidence type="ECO:0000313" key="2">
    <source>
        <dbReference type="EMBL" id="CAF9905406.1"/>
    </source>
</evidence>
<feature type="region of interest" description="Disordered" evidence="1">
    <location>
        <begin position="207"/>
        <end position="235"/>
    </location>
</feature>
<dbReference type="Proteomes" id="UP000664169">
    <property type="component" value="Unassembled WGS sequence"/>
</dbReference>
<name>A0A8H3EM33_9LECA</name>
<dbReference type="Pfam" id="PF12855">
    <property type="entry name" value="Ecl1"/>
    <property type="match status" value="1"/>
</dbReference>
<accession>A0A8H3EM33</accession>
<evidence type="ECO:0000256" key="1">
    <source>
        <dbReference type="SAM" id="MobiDB-lite"/>
    </source>
</evidence>
<feature type="compositionally biased region" description="Polar residues" evidence="1">
    <location>
        <begin position="16"/>
        <end position="28"/>
    </location>
</feature>
<gene>
    <name evidence="2" type="ORF">GOMPHAMPRED_003161</name>
</gene>
<dbReference type="OrthoDB" id="5430344at2759"/>
<dbReference type="AlphaFoldDB" id="A0A8H3EM33"/>
<comment type="caution">
    <text evidence="2">The sequence shown here is derived from an EMBL/GenBank/DDBJ whole genome shotgun (WGS) entry which is preliminary data.</text>
</comment>
<feature type="region of interest" description="Disordered" evidence="1">
    <location>
        <begin position="263"/>
        <end position="337"/>
    </location>
</feature>
<protein>
    <submittedName>
        <fullName evidence="2">Uncharacterized protein</fullName>
    </submittedName>
</protein>
<reference evidence="2" key="1">
    <citation type="submission" date="2021-03" db="EMBL/GenBank/DDBJ databases">
        <authorList>
            <person name="Tagirdzhanova G."/>
        </authorList>
    </citation>
    <scope>NUCLEOTIDE SEQUENCE</scope>
</reference>
<proteinExistence type="predicted"/>
<feature type="region of interest" description="Disordered" evidence="1">
    <location>
        <begin position="1"/>
        <end position="43"/>
    </location>
</feature>
<feature type="compositionally biased region" description="Low complexity" evidence="1">
    <location>
        <begin position="263"/>
        <end position="281"/>
    </location>
</feature>
<dbReference type="EMBL" id="CAJPDQ010000002">
    <property type="protein sequence ID" value="CAF9905406.1"/>
    <property type="molecule type" value="Genomic_DNA"/>
</dbReference>
<feature type="compositionally biased region" description="Low complexity" evidence="1">
    <location>
        <begin position="119"/>
        <end position="132"/>
    </location>
</feature>
<feature type="region of interest" description="Disordered" evidence="1">
    <location>
        <begin position="167"/>
        <end position="189"/>
    </location>
</feature>
<feature type="region of interest" description="Disordered" evidence="1">
    <location>
        <begin position="118"/>
        <end position="153"/>
    </location>
</feature>
<evidence type="ECO:0000313" key="3">
    <source>
        <dbReference type="Proteomes" id="UP000664169"/>
    </source>
</evidence>
<feature type="compositionally biased region" description="Low complexity" evidence="1">
    <location>
        <begin position="297"/>
        <end position="314"/>
    </location>
</feature>